<keyword evidence="2" id="KW-0547">Nucleotide-binding</keyword>
<dbReference type="InterPro" id="IPR027417">
    <property type="entry name" value="P-loop_NTPase"/>
</dbReference>
<keyword evidence="3 5" id="KW-0067">ATP-binding</keyword>
<feature type="domain" description="ABC transporter" evidence="4">
    <location>
        <begin position="10"/>
        <end position="235"/>
    </location>
</feature>
<organism evidence="5 6">
    <name type="scientific">Candidatus Electrothrix marina</name>
    <dbReference type="NCBI Taxonomy" id="1859130"/>
    <lineage>
        <taxon>Bacteria</taxon>
        <taxon>Pseudomonadati</taxon>
        <taxon>Thermodesulfobacteriota</taxon>
        <taxon>Desulfobulbia</taxon>
        <taxon>Desulfobulbales</taxon>
        <taxon>Desulfobulbaceae</taxon>
        <taxon>Candidatus Electrothrix</taxon>
    </lineage>
</organism>
<dbReference type="PANTHER" id="PTHR42734">
    <property type="entry name" value="METAL TRANSPORT SYSTEM ATP-BINDING PROTEIN TM_0124-RELATED"/>
    <property type="match status" value="1"/>
</dbReference>
<sequence length="235" mass="26495">MSSTEEHNLLEIDNLSVSLRGNRILEDINLRVKKGHIHALTGPNGAGKTTLMRSVMGGMPHKGTIRFLFRESTRIGYVPQFLEFDHSVPITVFDFLFLMLKKMPVFLARRRTVRAEVEELLTATDCAHLIDRSVGQLSGGEFRRVLLAQALSPKPELLLLDEPASNIDEVGIRHFEEMLINLRDEHGITILMVCHSMNMISRVCDAVTAVNRTIFYDGPAKGLNHADLLQQYTFL</sequence>
<evidence type="ECO:0000256" key="2">
    <source>
        <dbReference type="ARBA" id="ARBA00022741"/>
    </source>
</evidence>
<dbReference type="EMBL" id="MTKS01000079">
    <property type="protein sequence ID" value="RWX51802.1"/>
    <property type="molecule type" value="Genomic_DNA"/>
</dbReference>
<keyword evidence="6" id="KW-1185">Reference proteome</keyword>
<dbReference type="Proteomes" id="UP000288892">
    <property type="component" value="Unassembled WGS sequence"/>
</dbReference>
<dbReference type="PROSITE" id="PS00211">
    <property type="entry name" value="ABC_TRANSPORTER_1"/>
    <property type="match status" value="1"/>
</dbReference>
<dbReference type="SMART" id="SM00382">
    <property type="entry name" value="AAA"/>
    <property type="match status" value="1"/>
</dbReference>
<comment type="caution">
    <text evidence="5">The sequence shown here is derived from an EMBL/GenBank/DDBJ whole genome shotgun (WGS) entry which is preliminary data.</text>
</comment>
<dbReference type="InterPro" id="IPR050153">
    <property type="entry name" value="Metal_Ion_Import_ABC"/>
</dbReference>
<dbReference type="AlphaFoldDB" id="A0A444JFD8"/>
<keyword evidence="1" id="KW-0813">Transport</keyword>
<evidence type="ECO:0000313" key="6">
    <source>
        <dbReference type="Proteomes" id="UP000288892"/>
    </source>
</evidence>
<keyword evidence="5" id="KW-0378">Hydrolase</keyword>
<dbReference type="Pfam" id="PF00005">
    <property type="entry name" value="ABC_tran"/>
    <property type="match status" value="1"/>
</dbReference>
<dbReference type="EC" id="3.6.3.-" evidence="5"/>
<dbReference type="PROSITE" id="PS50893">
    <property type="entry name" value="ABC_TRANSPORTER_2"/>
    <property type="match status" value="1"/>
</dbReference>
<evidence type="ECO:0000256" key="3">
    <source>
        <dbReference type="ARBA" id="ARBA00022840"/>
    </source>
</evidence>
<evidence type="ECO:0000313" key="5">
    <source>
        <dbReference type="EMBL" id="RWX51802.1"/>
    </source>
</evidence>
<dbReference type="InterPro" id="IPR017871">
    <property type="entry name" value="ABC_transporter-like_CS"/>
</dbReference>
<evidence type="ECO:0000259" key="4">
    <source>
        <dbReference type="PROSITE" id="PS50893"/>
    </source>
</evidence>
<dbReference type="Gene3D" id="3.40.50.300">
    <property type="entry name" value="P-loop containing nucleotide triphosphate hydrolases"/>
    <property type="match status" value="1"/>
</dbReference>
<reference evidence="5 6" key="1">
    <citation type="submission" date="2017-01" db="EMBL/GenBank/DDBJ databases">
        <title>The cable genome- insights into the physiology and evolution of filamentous bacteria capable of sulfide oxidation via long distance electron transfer.</title>
        <authorList>
            <person name="Schreiber L."/>
            <person name="Bjerg J.T."/>
            <person name="Boggild A."/>
            <person name="Van De Vossenberg J."/>
            <person name="Meysman F."/>
            <person name="Nielsen L.P."/>
            <person name="Schramm A."/>
            <person name="Kjeldsen K.U."/>
        </authorList>
    </citation>
    <scope>NUCLEOTIDE SEQUENCE [LARGE SCALE GENOMIC DNA]</scope>
    <source>
        <strain evidence="5">A5</strain>
    </source>
</reference>
<protein>
    <submittedName>
        <fullName evidence="5">Zinc transport system ATP-binding protein</fullName>
        <ecNumber evidence="5">3.6.3.-</ecNumber>
    </submittedName>
</protein>
<dbReference type="GO" id="GO:0005524">
    <property type="term" value="F:ATP binding"/>
    <property type="evidence" value="ECO:0007669"/>
    <property type="project" value="UniProtKB-KW"/>
</dbReference>
<gene>
    <name evidence="5" type="ORF">VU01_10796</name>
</gene>
<proteinExistence type="predicted"/>
<dbReference type="SUPFAM" id="SSF52540">
    <property type="entry name" value="P-loop containing nucleoside triphosphate hydrolases"/>
    <property type="match status" value="1"/>
</dbReference>
<dbReference type="GO" id="GO:0016887">
    <property type="term" value="F:ATP hydrolysis activity"/>
    <property type="evidence" value="ECO:0007669"/>
    <property type="project" value="InterPro"/>
</dbReference>
<dbReference type="PANTHER" id="PTHR42734:SF7">
    <property type="entry name" value="ATP-BINDING COMPONENT OF ABC TRANSPORTER-RELATED"/>
    <property type="match status" value="1"/>
</dbReference>
<evidence type="ECO:0000256" key="1">
    <source>
        <dbReference type="ARBA" id="ARBA00022448"/>
    </source>
</evidence>
<accession>A0A444JFD8</accession>
<dbReference type="InterPro" id="IPR003593">
    <property type="entry name" value="AAA+_ATPase"/>
</dbReference>
<name>A0A444JFD8_9BACT</name>
<dbReference type="InterPro" id="IPR003439">
    <property type="entry name" value="ABC_transporter-like_ATP-bd"/>
</dbReference>